<dbReference type="PANTHER" id="PTHR47995:SF31">
    <property type="entry name" value="TRANSCRIPTION FACTOR GAMYB-LIKE"/>
    <property type="match status" value="1"/>
</dbReference>
<evidence type="ECO:0000256" key="3">
    <source>
        <dbReference type="ARBA" id="ARBA00023015"/>
    </source>
</evidence>
<feature type="compositionally biased region" description="Polar residues" evidence="7">
    <location>
        <begin position="19"/>
        <end position="37"/>
    </location>
</feature>
<evidence type="ECO:0000256" key="5">
    <source>
        <dbReference type="ARBA" id="ARBA00023163"/>
    </source>
</evidence>
<evidence type="ECO:0000256" key="6">
    <source>
        <dbReference type="ARBA" id="ARBA00023242"/>
    </source>
</evidence>
<proteinExistence type="predicted"/>
<dbReference type="OrthoDB" id="2143914at2759"/>
<dbReference type="GO" id="GO:0005634">
    <property type="term" value="C:nucleus"/>
    <property type="evidence" value="ECO:0007669"/>
    <property type="project" value="UniProtKB-SubCell"/>
</dbReference>
<keyword evidence="3" id="KW-0805">Transcription regulation</keyword>
<keyword evidence="2" id="KW-0677">Repeat</keyword>
<protein>
    <submittedName>
        <fullName evidence="8">Transcription factor GAMYB</fullName>
    </submittedName>
</protein>
<dbReference type="PaxDb" id="4097-A0A1S3WYX6"/>
<evidence type="ECO:0000256" key="1">
    <source>
        <dbReference type="ARBA" id="ARBA00004123"/>
    </source>
</evidence>
<dbReference type="RefSeq" id="XP_016432920.1">
    <property type="nucleotide sequence ID" value="XM_016577434.1"/>
</dbReference>
<evidence type="ECO:0000313" key="8">
    <source>
        <dbReference type="RefSeq" id="XP_016432920.1"/>
    </source>
</evidence>
<feature type="compositionally biased region" description="Low complexity" evidence="7">
    <location>
        <begin position="1"/>
        <end position="16"/>
    </location>
</feature>
<dbReference type="GO" id="GO:0003677">
    <property type="term" value="F:DNA binding"/>
    <property type="evidence" value="ECO:0007669"/>
    <property type="project" value="UniProtKB-KW"/>
</dbReference>
<evidence type="ECO:0000256" key="2">
    <source>
        <dbReference type="ARBA" id="ARBA00022737"/>
    </source>
</evidence>
<organism evidence="8">
    <name type="scientific">Nicotiana tabacum</name>
    <name type="common">Common tobacco</name>
    <dbReference type="NCBI Taxonomy" id="4097"/>
    <lineage>
        <taxon>Eukaryota</taxon>
        <taxon>Viridiplantae</taxon>
        <taxon>Streptophyta</taxon>
        <taxon>Embryophyta</taxon>
        <taxon>Tracheophyta</taxon>
        <taxon>Spermatophyta</taxon>
        <taxon>Magnoliopsida</taxon>
        <taxon>eudicotyledons</taxon>
        <taxon>Gunneridae</taxon>
        <taxon>Pentapetalae</taxon>
        <taxon>asterids</taxon>
        <taxon>lamiids</taxon>
        <taxon>Solanales</taxon>
        <taxon>Solanaceae</taxon>
        <taxon>Nicotianoideae</taxon>
        <taxon>Nicotianeae</taxon>
        <taxon>Nicotiana</taxon>
    </lineage>
</organism>
<dbReference type="KEGG" id="nta:107759476"/>
<keyword evidence="6" id="KW-0539">Nucleus</keyword>
<name>A0A1S3WYX6_TOBAC</name>
<accession>A0A1S3WYX6</accession>
<keyword evidence="4" id="KW-0238">DNA-binding</keyword>
<dbReference type="PANTHER" id="PTHR47995">
    <property type="entry name" value="TRANSCRIPTION FACTOR MYB33-RELATED"/>
    <property type="match status" value="1"/>
</dbReference>
<comment type="subcellular location">
    <subcellularLocation>
        <location evidence="1">Nucleus</location>
    </subcellularLocation>
</comment>
<reference evidence="8" key="1">
    <citation type="submission" date="2025-08" db="UniProtKB">
        <authorList>
            <consortium name="RefSeq"/>
        </authorList>
    </citation>
    <scope>IDENTIFICATION</scope>
</reference>
<dbReference type="AlphaFoldDB" id="A0A1S3WYX6"/>
<evidence type="ECO:0000256" key="4">
    <source>
        <dbReference type="ARBA" id="ARBA00023125"/>
    </source>
</evidence>
<evidence type="ECO:0000256" key="7">
    <source>
        <dbReference type="SAM" id="MobiDB-lite"/>
    </source>
</evidence>
<keyword evidence="5" id="KW-0804">Transcription</keyword>
<feature type="region of interest" description="Disordered" evidence="7">
    <location>
        <begin position="1"/>
        <end position="37"/>
    </location>
</feature>
<sequence>MASWGLSSSPLPSLESVDTLIQSPPTDQTESCNLSPRNSGLLDAVLYEAQTMRASKNNLQQESSGDVVDNSCPDLHETGWETYGDPISPLGHSAASVFSEYTPTSGSSSEEPQLVTMPGCKVKQEKFDFGPYDGKDDASNPIFSRPDYLLDSNCFSPMQNYVRTIWR</sequence>
<gene>
    <name evidence="8" type="primary">LOC107759476</name>
</gene>